<keyword evidence="4" id="KW-1185">Reference proteome</keyword>
<keyword evidence="1" id="KW-0464">Manganese</keyword>
<dbReference type="NCBIfam" id="TIGR01891">
    <property type="entry name" value="amidohydrolases"/>
    <property type="match status" value="1"/>
</dbReference>
<dbReference type="STRING" id="930117.SAMN05216225_10607"/>
<dbReference type="SUPFAM" id="SSF55031">
    <property type="entry name" value="Bacterial exopeptidase dimerisation domain"/>
    <property type="match status" value="1"/>
</dbReference>
<feature type="binding site" evidence="1">
    <location>
        <position position="89"/>
    </location>
    <ligand>
        <name>Mn(2+)</name>
        <dbReference type="ChEBI" id="CHEBI:29035"/>
        <label>2</label>
    </ligand>
</feature>
<dbReference type="Pfam" id="PF01546">
    <property type="entry name" value="Peptidase_M20"/>
    <property type="match status" value="1"/>
</dbReference>
<dbReference type="AlphaFoldDB" id="A0A1M5MKZ7"/>
<reference evidence="3 4" key="1">
    <citation type="submission" date="2016-11" db="EMBL/GenBank/DDBJ databases">
        <authorList>
            <person name="Jaros S."/>
            <person name="Januszkiewicz K."/>
            <person name="Wedrychowicz H."/>
        </authorList>
    </citation>
    <scope>NUCLEOTIDE SEQUENCE [LARGE SCALE GENOMIC DNA]</scope>
    <source>
        <strain evidence="3 4">IBRC-M 10683</strain>
    </source>
</reference>
<proteinExistence type="predicted"/>
<evidence type="ECO:0000313" key="4">
    <source>
        <dbReference type="Proteomes" id="UP000183988"/>
    </source>
</evidence>
<dbReference type="InterPro" id="IPR017439">
    <property type="entry name" value="Amidohydrolase"/>
</dbReference>
<dbReference type="PANTHER" id="PTHR11014:SF63">
    <property type="entry name" value="METALLOPEPTIDASE, PUTATIVE (AFU_ORTHOLOGUE AFUA_6G09600)-RELATED"/>
    <property type="match status" value="1"/>
</dbReference>
<dbReference type="PANTHER" id="PTHR11014">
    <property type="entry name" value="PEPTIDASE M20 FAMILY MEMBER"/>
    <property type="match status" value="1"/>
</dbReference>
<dbReference type="Gene3D" id="3.30.70.360">
    <property type="match status" value="1"/>
</dbReference>
<protein>
    <submittedName>
        <fullName evidence="3">Amidohydrolase</fullName>
    </submittedName>
</protein>
<evidence type="ECO:0000256" key="1">
    <source>
        <dbReference type="PIRSR" id="PIRSR005962-1"/>
    </source>
</evidence>
<dbReference type="Gene3D" id="3.40.630.10">
    <property type="entry name" value="Zn peptidases"/>
    <property type="match status" value="1"/>
</dbReference>
<dbReference type="Pfam" id="PF07687">
    <property type="entry name" value="M20_dimer"/>
    <property type="match status" value="1"/>
</dbReference>
<dbReference type="InterPro" id="IPR036264">
    <property type="entry name" value="Bact_exopeptidase_dim_dom"/>
</dbReference>
<feature type="binding site" evidence="1">
    <location>
        <position position="91"/>
    </location>
    <ligand>
        <name>Mn(2+)</name>
        <dbReference type="ChEBI" id="CHEBI:29035"/>
        <label>2</label>
    </ligand>
</feature>
<name>A0A1M5MKZ7_9BACI</name>
<gene>
    <name evidence="3" type="ORF">SAMN05216225_10607</name>
</gene>
<dbReference type="PIRSF" id="PIRSF005962">
    <property type="entry name" value="Pept_M20D_amidohydro"/>
    <property type="match status" value="1"/>
</dbReference>
<dbReference type="InterPro" id="IPR002933">
    <property type="entry name" value="Peptidase_M20"/>
</dbReference>
<feature type="binding site" evidence="1">
    <location>
        <position position="156"/>
    </location>
    <ligand>
        <name>Mn(2+)</name>
        <dbReference type="ChEBI" id="CHEBI:29035"/>
        <label>2</label>
    </ligand>
</feature>
<organism evidence="3 4">
    <name type="scientific">Ornithinibacillus halophilus</name>
    <dbReference type="NCBI Taxonomy" id="930117"/>
    <lineage>
        <taxon>Bacteria</taxon>
        <taxon>Bacillati</taxon>
        <taxon>Bacillota</taxon>
        <taxon>Bacilli</taxon>
        <taxon>Bacillales</taxon>
        <taxon>Bacillaceae</taxon>
        <taxon>Ornithinibacillus</taxon>
    </lineage>
</organism>
<dbReference type="EMBL" id="FQVW01000060">
    <property type="protein sequence ID" value="SHG77443.1"/>
    <property type="molecule type" value="Genomic_DNA"/>
</dbReference>
<evidence type="ECO:0000313" key="3">
    <source>
        <dbReference type="EMBL" id="SHG77443.1"/>
    </source>
</evidence>
<dbReference type="GO" id="GO:0016787">
    <property type="term" value="F:hydrolase activity"/>
    <property type="evidence" value="ECO:0007669"/>
    <property type="project" value="UniProtKB-KW"/>
</dbReference>
<feature type="binding site" evidence="1">
    <location>
        <position position="351"/>
    </location>
    <ligand>
        <name>Mn(2+)</name>
        <dbReference type="ChEBI" id="CHEBI:29035"/>
        <label>2</label>
    </ligand>
</feature>
<keyword evidence="3" id="KW-0378">Hydrolase</keyword>
<evidence type="ECO:0000259" key="2">
    <source>
        <dbReference type="Pfam" id="PF07687"/>
    </source>
</evidence>
<sequence>MIAWRRHLHQYPELSFQEVETANFIISILEKLDNVTIEKNIGGGNGIVATLSSGTGPTFALRADMDALPIQEENTFSFASKNKGVMHACGHDAHVAMLLGAVHILAEEFSKGAITGTVKCIFQPAEEAADEDGLTGAPYMIREGVLDDVESIVALHVCPWQPVGTIQMNDGYSMANVDNFKAKIYAKGGHGGYPHMGTDPVWILGAILQAFYGVVGRRISPLDTAVASIGEITLGTANNIMPNEIQIGGTLRTYTPEIREKLALEIEKVFLLAETFGGEYEFHLEKGEPALNNDKRINQLIESVVRDTGVTIHWEPFGLGGEDFGHMTEKIPGALFFLGCALEDGEERDLHTPNFTIDERCLPIGAAILAETARRFLTARAKGEL</sequence>
<comment type="cofactor">
    <cofactor evidence="1">
        <name>Mn(2+)</name>
        <dbReference type="ChEBI" id="CHEBI:29035"/>
    </cofactor>
    <text evidence="1">The Mn(2+) ion enhances activity.</text>
</comment>
<dbReference type="SUPFAM" id="SSF53187">
    <property type="entry name" value="Zn-dependent exopeptidases"/>
    <property type="match status" value="1"/>
</dbReference>
<keyword evidence="1" id="KW-0479">Metal-binding</keyword>
<dbReference type="Proteomes" id="UP000183988">
    <property type="component" value="Unassembled WGS sequence"/>
</dbReference>
<feature type="domain" description="Peptidase M20 dimerisation" evidence="2">
    <location>
        <begin position="178"/>
        <end position="269"/>
    </location>
</feature>
<dbReference type="GO" id="GO:0046872">
    <property type="term" value="F:metal ion binding"/>
    <property type="evidence" value="ECO:0007669"/>
    <property type="project" value="UniProtKB-KW"/>
</dbReference>
<dbReference type="InterPro" id="IPR011650">
    <property type="entry name" value="Peptidase_M20_dimer"/>
</dbReference>
<feature type="binding site" evidence="1">
    <location>
        <position position="127"/>
    </location>
    <ligand>
        <name>Mn(2+)</name>
        <dbReference type="ChEBI" id="CHEBI:29035"/>
        <label>2</label>
    </ligand>
</feature>
<accession>A0A1M5MKZ7</accession>